<sequence>MDSIKPRVLANGRYVMDVEPIPPRNRKNREVHLHYLKHLKESVETLREIVEEAKVDRPLDSSLAFACFYTKHSQELLEYVIGTCLKDFNQRDKNHDATPLTRKKQVTFKDQCETSNSNTHKRVEQLYIQKNNVSVPPSIGVNSCTNASGSQPRSNTKKNRILPAKCVNKKQVEEHPRTNSSSLKTTNRIDSSISSKRTVINPNSHSVFQTCNNCLISANHDARVVNYLHSMNASPSVKNVMRKVKQVWIPKQFKQEWKATGKVLTSVGYQWRPTGRIFTSGEHCPLTRLTKPKVVPATQTENISTIKYVITKKLSHTAQKPLTRYQHRNQQYQAVLVRLPTSLEN</sequence>
<dbReference type="EMBL" id="BQNB010016044">
    <property type="protein sequence ID" value="GJT47151.1"/>
    <property type="molecule type" value="Genomic_DNA"/>
</dbReference>
<dbReference type="Proteomes" id="UP001151760">
    <property type="component" value="Unassembled WGS sequence"/>
</dbReference>
<keyword evidence="2" id="KW-1185">Reference proteome</keyword>
<accession>A0ABQ5E8H0</accession>
<evidence type="ECO:0000313" key="2">
    <source>
        <dbReference type="Proteomes" id="UP001151760"/>
    </source>
</evidence>
<comment type="caution">
    <text evidence="1">The sequence shown here is derived from an EMBL/GenBank/DDBJ whole genome shotgun (WGS) entry which is preliminary data.</text>
</comment>
<gene>
    <name evidence="1" type="ORF">Tco_0955866</name>
</gene>
<proteinExistence type="predicted"/>
<protein>
    <submittedName>
        <fullName evidence="1">Uncharacterized protein</fullName>
    </submittedName>
</protein>
<evidence type="ECO:0000313" key="1">
    <source>
        <dbReference type="EMBL" id="GJT47151.1"/>
    </source>
</evidence>
<reference evidence="1" key="2">
    <citation type="submission" date="2022-01" db="EMBL/GenBank/DDBJ databases">
        <authorList>
            <person name="Yamashiro T."/>
            <person name="Shiraishi A."/>
            <person name="Satake H."/>
            <person name="Nakayama K."/>
        </authorList>
    </citation>
    <scope>NUCLEOTIDE SEQUENCE</scope>
</reference>
<reference evidence="1" key="1">
    <citation type="journal article" date="2022" name="Int. J. Mol. Sci.">
        <title>Draft Genome of Tanacetum Coccineum: Genomic Comparison of Closely Related Tanacetum-Family Plants.</title>
        <authorList>
            <person name="Yamashiro T."/>
            <person name="Shiraishi A."/>
            <person name="Nakayama K."/>
            <person name="Satake H."/>
        </authorList>
    </citation>
    <scope>NUCLEOTIDE SEQUENCE</scope>
</reference>
<name>A0ABQ5E8H0_9ASTR</name>
<organism evidence="1 2">
    <name type="scientific">Tanacetum coccineum</name>
    <dbReference type="NCBI Taxonomy" id="301880"/>
    <lineage>
        <taxon>Eukaryota</taxon>
        <taxon>Viridiplantae</taxon>
        <taxon>Streptophyta</taxon>
        <taxon>Embryophyta</taxon>
        <taxon>Tracheophyta</taxon>
        <taxon>Spermatophyta</taxon>
        <taxon>Magnoliopsida</taxon>
        <taxon>eudicotyledons</taxon>
        <taxon>Gunneridae</taxon>
        <taxon>Pentapetalae</taxon>
        <taxon>asterids</taxon>
        <taxon>campanulids</taxon>
        <taxon>Asterales</taxon>
        <taxon>Asteraceae</taxon>
        <taxon>Asteroideae</taxon>
        <taxon>Anthemideae</taxon>
        <taxon>Anthemidinae</taxon>
        <taxon>Tanacetum</taxon>
    </lineage>
</organism>